<reference evidence="3 4" key="1">
    <citation type="submission" date="2024-01" db="EMBL/GenBank/DDBJ databases">
        <authorList>
            <person name="Allen C."/>
            <person name="Tagirdzhanova G."/>
        </authorList>
    </citation>
    <scope>NUCLEOTIDE SEQUENCE [LARGE SCALE GENOMIC DNA]</scope>
</reference>
<proteinExistence type="predicted"/>
<dbReference type="Proteomes" id="UP001642482">
    <property type="component" value="Unassembled WGS sequence"/>
</dbReference>
<evidence type="ECO:0000313" key="3">
    <source>
        <dbReference type="EMBL" id="CAK7236440.1"/>
    </source>
</evidence>
<name>A0ABP0CWE2_9PEZI</name>
<feature type="region of interest" description="Disordered" evidence="1">
    <location>
        <begin position="129"/>
        <end position="155"/>
    </location>
</feature>
<accession>A0ABP0CWE2</accession>
<dbReference type="EMBL" id="CAWUHD010000163">
    <property type="protein sequence ID" value="CAK7236440.1"/>
    <property type="molecule type" value="Genomic_DNA"/>
</dbReference>
<gene>
    <name evidence="3" type="ORF">SEUCBS140593_009621</name>
</gene>
<feature type="signal peptide" evidence="2">
    <location>
        <begin position="1"/>
        <end position="23"/>
    </location>
</feature>
<organism evidence="3 4">
    <name type="scientific">Sporothrix eucalyptigena</name>
    <dbReference type="NCBI Taxonomy" id="1812306"/>
    <lineage>
        <taxon>Eukaryota</taxon>
        <taxon>Fungi</taxon>
        <taxon>Dikarya</taxon>
        <taxon>Ascomycota</taxon>
        <taxon>Pezizomycotina</taxon>
        <taxon>Sordariomycetes</taxon>
        <taxon>Sordariomycetidae</taxon>
        <taxon>Ophiostomatales</taxon>
        <taxon>Ophiostomataceae</taxon>
        <taxon>Sporothrix</taxon>
    </lineage>
</organism>
<sequence>MSLLLSAASTFLIPALQFVFVTSETCVVPLSAIERGLLPPSSSLTKLFWTSDVEKLREEFASVRELGAPAAEEWQKGLSTRGSDQRADVAKWEKYADSGGVANMLSLLYPGYKPQTAAQEVLVAPAEGHTRATTPEDAAVSKPTEDPDSDTEVSRMTVDKIDKELVTSAPLPFSGKEKTKEEIDAEWDVVQGPVRLKILKYADEAIIGDWDDGEKVTYQNAPAFAADVLLHVRKRFYMEVEKDARDARAAGREPIVDPFGGPFTQKLSLENMKYVFDVKTKPASL</sequence>
<keyword evidence="4" id="KW-1185">Reference proteome</keyword>
<keyword evidence="2" id="KW-0732">Signal</keyword>
<evidence type="ECO:0000256" key="1">
    <source>
        <dbReference type="SAM" id="MobiDB-lite"/>
    </source>
</evidence>
<comment type="caution">
    <text evidence="3">The sequence shown here is derived from an EMBL/GenBank/DDBJ whole genome shotgun (WGS) entry which is preliminary data.</text>
</comment>
<feature type="chain" id="PRO_5045155480" evidence="2">
    <location>
        <begin position="24"/>
        <end position="285"/>
    </location>
</feature>
<protein>
    <submittedName>
        <fullName evidence="3">Uncharacterized protein</fullName>
    </submittedName>
</protein>
<evidence type="ECO:0000313" key="4">
    <source>
        <dbReference type="Proteomes" id="UP001642482"/>
    </source>
</evidence>
<evidence type="ECO:0000256" key="2">
    <source>
        <dbReference type="SAM" id="SignalP"/>
    </source>
</evidence>